<feature type="transmembrane region" description="Helical" evidence="2">
    <location>
        <begin position="77"/>
        <end position="99"/>
    </location>
</feature>
<feature type="compositionally biased region" description="Acidic residues" evidence="1">
    <location>
        <begin position="143"/>
        <end position="181"/>
    </location>
</feature>
<protein>
    <submittedName>
        <fullName evidence="3">Uncharacterized protein</fullName>
    </submittedName>
</protein>
<gene>
    <name evidence="3" type="ORF">RFI_35303</name>
</gene>
<evidence type="ECO:0000313" key="4">
    <source>
        <dbReference type="Proteomes" id="UP000023152"/>
    </source>
</evidence>
<accession>X6LLV7</accession>
<name>X6LLV7_RETFI</name>
<feature type="region of interest" description="Disordered" evidence="1">
    <location>
        <begin position="136"/>
        <end position="217"/>
    </location>
</feature>
<evidence type="ECO:0000256" key="1">
    <source>
        <dbReference type="SAM" id="MobiDB-lite"/>
    </source>
</evidence>
<feature type="non-terminal residue" evidence="3">
    <location>
        <position position="1"/>
    </location>
</feature>
<dbReference type="Proteomes" id="UP000023152">
    <property type="component" value="Unassembled WGS sequence"/>
</dbReference>
<keyword evidence="2" id="KW-0812">Transmembrane</keyword>
<dbReference type="EMBL" id="ASPP01036610">
    <property type="protein sequence ID" value="ETO02132.1"/>
    <property type="molecule type" value="Genomic_DNA"/>
</dbReference>
<organism evidence="3 4">
    <name type="scientific">Reticulomyxa filosa</name>
    <dbReference type="NCBI Taxonomy" id="46433"/>
    <lineage>
        <taxon>Eukaryota</taxon>
        <taxon>Sar</taxon>
        <taxon>Rhizaria</taxon>
        <taxon>Retaria</taxon>
        <taxon>Foraminifera</taxon>
        <taxon>Monothalamids</taxon>
        <taxon>Reticulomyxidae</taxon>
        <taxon>Reticulomyxa</taxon>
    </lineage>
</organism>
<keyword evidence="2" id="KW-0472">Membrane</keyword>
<dbReference type="SUPFAM" id="SSF48452">
    <property type="entry name" value="TPR-like"/>
    <property type="match status" value="1"/>
</dbReference>
<keyword evidence="2" id="KW-1133">Transmembrane helix</keyword>
<evidence type="ECO:0000256" key="2">
    <source>
        <dbReference type="SAM" id="Phobius"/>
    </source>
</evidence>
<comment type="caution">
    <text evidence="3">The sequence shown here is derived from an EMBL/GenBank/DDBJ whole genome shotgun (WGS) entry which is preliminary data.</text>
</comment>
<reference evidence="3 4" key="1">
    <citation type="journal article" date="2013" name="Curr. Biol.">
        <title>The Genome of the Foraminiferan Reticulomyxa filosa.</title>
        <authorList>
            <person name="Glockner G."/>
            <person name="Hulsmann N."/>
            <person name="Schleicher M."/>
            <person name="Noegel A.A."/>
            <person name="Eichinger L."/>
            <person name="Gallinger C."/>
            <person name="Pawlowski J."/>
            <person name="Sierra R."/>
            <person name="Euteneuer U."/>
            <person name="Pillet L."/>
            <person name="Moustafa A."/>
            <person name="Platzer M."/>
            <person name="Groth M."/>
            <person name="Szafranski K."/>
            <person name="Schliwa M."/>
        </authorList>
    </citation>
    <scope>NUCLEOTIDE SEQUENCE [LARGE SCALE GENOMIC DNA]</scope>
</reference>
<evidence type="ECO:0000313" key="3">
    <source>
        <dbReference type="EMBL" id="ETO02132.1"/>
    </source>
</evidence>
<feature type="compositionally biased region" description="Acidic residues" evidence="1">
    <location>
        <begin position="190"/>
        <end position="207"/>
    </location>
</feature>
<feature type="compositionally biased region" description="Basic and acidic residues" evidence="1">
    <location>
        <begin position="208"/>
        <end position="217"/>
    </location>
</feature>
<keyword evidence="4" id="KW-1185">Reference proteome</keyword>
<dbReference type="InterPro" id="IPR011990">
    <property type="entry name" value="TPR-like_helical_dom_sf"/>
</dbReference>
<sequence>DADNAEQDDDDDDDDAWDDMTIDSFLKLAKLGMELNEFDNVLKIVYGVLQCDDNVGEAWALGSLAHYRLGRFEDASIWLENANAVTIFYFYFYFFYYYIYILESEENPSLEETLATIREAMDVEKLPDVASLNLNEVKKDAMQDEEEVGDGDGDEDDEDGKEEENDNEEDDINAFVEDNDNAEPHKSIFENDDDDEEEEEENEDIVEQSEKDWIEAD</sequence>
<dbReference type="AlphaFoldDB" id="X6LLV7"/>
<proteinExistence type="predicted"/>